<comment type="caution">
    <text evidence="2">The sequence shown here is derived from an EMBL/GenBank/DDBJ whole genome shotgun (WGS) entry which is preliminary data.</text>
</comment>
<keyword evidence="3" id="KW-1185">Reference proteome</keyword>
<name>A0A4E0PXJ8_9EURY</name>
<dbReference type="RefSeq" id="WP_135389520.1">
    <property type="nucleotide sequence ID" value="NZ_PGGK01000005.1"/>
</dbReference>
<accession>A0A4E0PXJ8</accession>
<dbReference type="Gene3D" id="3.40.50.720">
    <property type="entry name" value="NAD(P)-binding Rossmann-like Domain"/>
    <property type="match status" value="1"/>
</dbReference>
<evidence type="ECO:0000313" key="3">
    <source>
        <dbReference type="Proteomes" id="UP000297295"/>
    </source>
</evidence>
<gene>
    <name evidence="2" type="ORF">CUN85_06540</name>
</gene>
<dbReference type="SUPFAM" id="SSF51735">
    <property type="entry name" value="NAD(P)-binding Rossmann-fold domains"/>
    <property type="match status" value="1"/>
</dbReference>
<dbReference type="EMBL" id="PGGK01000005">
    <property type="protein sequence ID" value="TGC09482.1"/>
    <property type="molecule type" value="Genomic_DNA"/>
</dbReference>
<evidence type="ECO:0000259" key="1">
    <source>
        <dbReference type="Pfam" id="PF13380"/>
    </source>
</evidence>
<feature type="domain" description="CoA-binding" evidence="1">
    <location>
        <begin position="29"/>
        <end position="121"/>
    </location>
</feature>
<organism evidence="2 3">
    <name type="scientific">Methanolobus halotolerans</name>
    <dbReference type="NCBI Taxonomy" id="2052935"/>
    <lineage>
        <taxon>Archaea</taxon>
        <taxon>Methanobacteriati</taxon>
        <taxon>Methanobacteriota</taxon>
        <taxon>Stenosarchaea group</taxon>
        <taxon>Methanomicrobia</taxon>
        <taxon>Methanosarcinales</taxon>
        <taxon>Methanosarcinaceae</taxon>
        <taxon>Methanolobus</taxon>
    </lineage>
</organism>
<sequence length="142" mass="15765">MATKQEEYLERDNLVVITDGTKPAMKWTIDELKKRNLTVHVVDLSDKPAPGSLTDIADLPETAENVIIGVTKTDPAKIIENLVSRGIINFWVHWKTDTSAVENLASEPGMDIITGKCPMMYLGKSMSIHGFHRAIARSLGKY</sequence>
<dbReference type="InterPro" id="IPR036291">
    <property type="entry name" value="NAD(P)-bd_dom_sf"/>
</dbReference>
<proteinExistence type="predicted"/>
<evidence type="ECO:0000313" key="2">
    <source>
        <dbReference type="EMBL" id="TGC09482.1"/>
    </source>
</evidence>
<dbReference type="AlphaFoldDB" id="A0A4E0PXJ8"/>
<dbReference type="OrthoDB" id="130616at2157"/>
<reference evidence="2 3" key="1">
    <citation type="submission" date="2017-11" db="EMBL/GenBank/DDBJ databases">
        <title>Isolation and Characterization of Methanogenic Archaea from Saline Meromictic Lake at Siberia.</title>
        <authorList>
            <person name="Shen Y."/>
            <person name="Huang H.-H."/>
            <person name="Lai M.-C."/>
            <person name="Chen S.-C."/>
        </authorList>
    </citation>
    <scope>NUCLEOTIDE SEQUENCE [LARGE SCALE GENOMIC DNA]</scope>
    <source>
        <strain evidence="2 3">SY-01</strain>
    </source>
</reference>
<protein>
    <recommendedName>
        <fullName evidence="1">CoA-binding domain-containing protein</fullName>
    </recommendedName>
</protein>
<dbReference type="InterPro" id="IPR003781">
    <property type="entry name" value="CoA-bd"/>
</dbReference>
<dbReference type="Proteomes" id="UP000297295">
    <property type="component" value="Unassembled WGS sequence"/>
</dbReference>
<dbReference type="Pfam" id="PF13380">
    <property type="entry name" value="CoA_binding_2"/>
    <property type="match status" value="1"/>
</dbReference>